<evidence type="ECO:0000256" key="1">
    <source>
        <dbReference type="ARBA" id="ARBA00000085"/>
    </source>
</evidence>
<keyword evidence="6 11" id="KW-0418">Kinase</keyword>
<keyword evidence="8" id="KW-0902">Two-component regulatory system</keyword>
<dbReference type="InterPro" id="IPR003594">
    <property type="entry name" value="HATPase_dom"/>
</dbReference>
<dbReference type="Proteomes" id="UP001323798">
    <property type="component" value="Chromosome"/>
</dbReference>
<feature type="transmembrane region" description="Helical" evidence="9">
    <location>
        <begin position="46"/>
        <end position="66"/>
    </location>
</feature>
<comment type="catalytic activity">
    <reaction evidence="1">
        <text>ATP + protein L-histidine = ADP + protein N-phospho-L-histidine.</text>
        <dbReference type="EC" id="2.7.13.3"/>
    </reaction>
</comment>
<dbReference type="InterPro" id="IPR011712">
    <property type="entry name" value="Sig_transdc_His_kin_sub3_dim/P"/>
</dbReference>
<feature type="transmembrane region" description="Helical" evidence="9">
    <location>
        <begin position="97"/>
        <end position="118"/>
    </location>
</feature>
<dbReference type="CDD" id="cd16917">
    <property type="entry name" value="HATPase_UhpB-NarQ-NarX-like"/>
    <property type="match status" value="1"/>
</dbReference>
<dbReference type="SUPFAM" id="SSF55874">
    <property type="entry name" value="ATPase domain of HSP90 chaperone/DNA topoisomerase II/histidine kinase"/>
    <property type="match status" value="1"/>
</dbReference>
<feature type="transmembrane region" description="Helical" evidence="9">
    <location>
        <begin position="130"/>
        <end position="149"/>
    </location>
</feature>
<name>A0ABZ0SMU0_9MICO</name>
<dbReference type="Gene3D" id="1.20.5.1930">
    <property type="match status" value="1"/>
</dbReference>
<protein>
    <recommendedName>
        <fullName evidence="2">histidine kinase</fullName>
        <ecNumber evidence="2">2.7.13.3</ecNumber>
    </recommendedName>
</protein>
<keyword evidence="3" id="KW-0597">Phosphoprotein</keyword>
<evidence type="ECO:0000256" key="8">
    <source>
        <dbReference type="ARBA" id="ARBA00023012"/>
    </source>
</evidence>
<evidence type="ECO:0000256" key="4">
    <source>
        <dbReference type="ARBA" id="ARBA00022679"/>
    </source>
</evidence>
<keyword evidence="12" id="KW-1185">Reference proteome</keyword>
<reference evidence="11 12" key="1">
    <citation type="submission" date="2023-11" db="EMBL/GenBank/DDBJ databases">
        <title>Genome sequence of Microbacterium rhizosphaerae KACC 19337.</title>
        <authorList>
            <person name="Choi H."/>
            <person name="Kim S."/>
            <person name="Kim Y."/>
            <person name="Kwon S.-W."/>
            <person name="Heo J."/>
        </authorList>
    </citation>
    <scope>NUCLEOTIDE SEQUENCE [LARGE SCALE GENOMIC DNA]</scope>
    <source>
        <strain evidence="11 12">KACC 19337</strain>
    </source>
</reference>
<feature type="transmembrane region" description="Helical" evidence="9">
    <location>
        <begin position="173"/>
        <end position="192"/>
    </location>
</feature>
<feature type="transmembrane region" description="Helical" evidence="9">
    <location>
        <begin position="73"/>
        <end position="91"/>
    </location>
</feature>
<evidence type="ECO:0000259" key="10">
    <source>
        <dbReference type="SMART" id="SM00387"/>
    </source>
</evidence>
<feature type="transmembrane region" description="Helical" evidence="9">
    <location>
        <begin position="18"/>
        <end position="40"/>
    </location>
</feature>
<dbReference type="InterPro" id="IPR036890">
    <property type="entry name" value="HATPase_C_sf"/>
</dbReference>
<keyword evidence="4" id="KW-0808">Transferase</keyword>
<keyword evidence="9" id="KW-0812">Transmembrane</keyword>
<feature type="transmembrane region" description="Helical" evidence="9">
    <location>
        <begin position="204"/>
        <end position="227"/>
    </location>
</feature>
<evidence type="ECO:0000256" key="5">
    <source>
        <dbReference type="ARBA" id="ARBA00022741"/>
    </source>
</evidence>
<feature type="transmembrane region" description="Helical" evidence="9">
    <location>
        <begin position="239"/>
        <end position="257"/>
    </location>
</feature>
<dbReference type="SMART" id="SM00387">
    <property type="entry name" value="HATPase_c"/>
    <property type="match status" value="1"/>
</dbReference>
<dbReference type="Pfam" id="PF07730">
    <property type="entry name" value="HisKA_3"/>
    <property type="match status" value="1"/>
</dbReference>
<dbReference type="RefSeq" id="WP_320942843.1">
    <property type="nucleotide sequence ID" value="NZ_BAABEU010000003.1"/>
</dbReference>
<organism evidence="11 12">
    <name type="scientific">Microbacterium rhizosphaerae</name>
    <dbReference type="NCBI Taxonomy" id="1678237"/>
    <lineage>
        <taxon>Bacteria</taxon>
        <taxon>Bacillati</taxon>
        <taxon>Actinomycetota</taxon>
        <taxon>Actinomycetes</taxon>
        <taxon>Micrococcales</taxon>
        <taxon>Microbacteriaceae</taxon>
        <taxon>Microbacterium</taxon>
    </lineage>
</organism>
<dbReference type="EMBL" id="CP139368">
    <property type="protein sequence ID" value="WPR90130.1"/>
    <property type="molecule type" value="Genomic_DNA"/>
</dbReference>
<evidence type="ECO:0000313" key="11">
    <source>
        <dbReference type="EMBL" id="WPR90130.1"/>
    </source>
</evidence>
<proteinExistence type="predicted"/>
<dbReference type="InterPro" id="IPR050482">
    <property type="entry name" value="Sensor_HK_TwoCompSys"/>
</dbReference>
<dbReference type="PANTHER" id="PTHR24421:SF10">
    <property type="entry name" value="NITRATE_NITRITE SENSOR PROTEIN NARQ"/>
    <property type="match status" value="1"/>
</dbReference>
<evidence type="ECO:0000313" key="12">
    <source>
        <dbReference type="Proteomes" id="UP001323798"/>
    </source>
</evidence>
<dbReference type="GO" id="GO:0016301">
    <property type="term" value="F:kinase activity"/>
    <property type="evidence" value="ECO:0007669"/>
    <property type="project" value="UniProtKB-KW"/>
</dbReference>
<sequence length="582" mass="61810">MTPVPRVRFALRRSLDRALVVIGVSAVLLGVFQYAVMPVHDSPVGLLLRCLPLIFWAYIVGGVIAWRRRPSNPIGFLIVIAGVAIYLGLLGNATIPLLQALGAIFASVALAATLHLLLAFPAGRLTRPAFWIVVAGYFVSLVLQAPLYLLDPHGPFPPFAIADDPSLAQTSQHVQVVAGFVVMSAAAVVLAVRMGRADASHRRVLIPLYVYGIITVLYTPLSTLIGVDLLGLDPFARTVIQLALIACIPLVLTIAILRGGFARTSELEELSTWLGSTTRTSLSIEALLATALGDASLRLGVWVGERGQFIGDDGQVIEPPTSPTRAWHVIERNGRTIGGFSYDSALQGDADLVARAGNVVAIAVESEQLTAELLASRQALVASRERIVEAADRERRRIAGDLHDGLQAQLVMLALEAHRLASSPAADVPERALRLRADIDAAAADLRAFVHDLVPAALIERGITAAAEDLVDRMPIATVLEDTTDGTVFDPAIENTAYHVISEGLTNIVKHSQASFAQVRLGSSEGCLQIEITDDGVGTAAIDRGTGLRGLADRVDALGGTLHIQSRPGTGTILRAELPCAS</sequence>
<evidence type="ECO:0000256" key="9">
    <source>
        <dbReference type="SAM" id="Phobius"/>
    </source>
</evidence>
<accession>A0ABZ0SMU0</accession>
<dbReference type="Pfam" id="PF02518">
    <property type="entry name" value="HATPase_c"/>
    <property type="match status" value="1"/>
</dbReference>
<dbReference type="EC" id="2.7.13.3" evidence="2"/>
<evidence type="ECO:0000256" key="2">
    <source>
        <dbReference type="ARBA" id="ARBA00012438"/>
    </source>
</evidence>
<keyword evidence="9" id="KW-1133">Transmembrane helix</keyword>
<keyword evidence="5" id="KW-0547">Nucleotide-binding</keyword>
<evidence type="ECO:0000256" key="3">
    <source>
        <dbReference type="ARBA" id="ARBA00022553"/>
    </source>
</evidence>
<dbReference type="PANTHER" id="PTHR24421">
    <property type="entry name" value="NITRATE/NITRITE SENSOR PROTEIN NARX-RELATED"/>
    <property type="match status" value="1"/>
</dbReference>
<feature type="domain" description="Histidine kinase/HSP90-like ATPase" evidence="10">
    <location>
        <begin position="492"/>
        <end position="582"/>
    </location>
</feature>
<evidence type="ECO:0000256" key="7">
    <source>
        <dbReference type="ARBA" id="ARBA00022840"/>
    </source>
</evidence>
<keyword evidence="9" id="KW-0472">Membrane</keyword>
<evidence type="ECO:0000256" key="6">
    <source>
        <dbReference type="ARBA" id="ARBA00022777"/>
    </source>
</evidence>
<dbReference type="Gene3D" id="3.30.565.10">
    <property type="entry name" value="Histidine kinase-like ATPase, C-terminal domain"/>
    <property type="match status" value="1"/>
</dbReference>
<gene>
    <name evidence="11" type="ORF">SM116_02260</name>
</gene>
<keyword evidence="7" id="KW-0067">ATP-binding</keyword>